<feature type="region of interest" description="Disordered" evidence="1">
    <location>
        <begin position="169"/>
        <end position="190"/>
    </location>
</feature>
<evidence type="ECO:0000313" key="2">
    <source>
        <dbReference type="EMBL" id="KAJ8432002.1"/>
    </source>
</evidence>
<keyword evidence="3" id="KW-1185">Reference proteome</keyword>
<accession>A0A9Q1JW93</accession>
<evidence type="ECO:0000313" key="3">
    <source>
        <dbReference type="Proteomes" id="UP001153076"/>
    </source>
</evidence>
<reference evidence="2" key="1">
    <citation type="submission" date="2022-04" db="EMBL/GenBank/DDBJ databases">
        <title>Carnegiea gigantea Genome sequencing and assembly v2.</title>
        <authorList>
            <person name="Copetti D."/>
            <person name="Sanderson M.J."/>
            <person name="Burquez A."/>
            <person name="Wojciechowski M.F."/>
        </authorList>
    </citation>
    <scope>NUCLEOTIDE SEQUENCE</scope>
    <source>
        <strain evidence="2">SGP5-SGP5p</strain>
        <tissue evidence="2">Aerial part</tissue>
    </source>
</reference>
<proteinExistence type="predicted"/>
<name>A0A9Q1JW93_9CARY</name>
<organism evidence="2 3">
    <name type="scientific">Carnegiea gigantea</name>
    <dbReference type="NCBI Taxonomy" id="171969"/>
    <lineage>
        <taxon>Eukaryota</taxon>
        <taxon>Viridiplantae</taxon>
        <taxon>Streptophyta</taxon>
        <taxon>Embryophyta</taxon>
        <taxon>Tracheophyta</taxon>
        <taxon>Spermatophyta</taxon>
        <taxon>Magnoliopsida</taxon>
        <taxon>eudicotyledons</taxon>
        <taxon>Gunneridae</taxon>
        <taxon>Pentapetalae</taxon>
        <taxon>Caryophyllales</taxon>
        <taxon>Cactineae</taxon>
        <taxon>Cactaceae</taxon>
        <taxon>Cactoideae</taxon>
        <taxon>Echinocereeae</taxon>
        <taxon>Carnegiea</taxon>
    </lineage>
</organism>
<protein>
    <submittedName>
        <fullName evidence="2">Uncharacterized protein</fullName>
    </submittedName>
</protein>
<feature type="region of interest" description="Disordered" evidence="1">
    <location>
        <begin position="28"/>
        <end position="70"/>
    </location>
</feature>
<comment type="caution">
    <text evidence="2">The sequence shown here is derived from an EMBL/GenBank/DDBJ whole genome shotgun (WGS) entry which is preliminary data.</text>
</comment>
<dbReference type="Proteomes" id="UP001153076">
    <property type="component" value="Unassembled WGS sequence"/>
</dbReference>
<sequence>MSTVRSPPKASSHSPEVVKSLSFVEREERRERIGGELGKKEHRRRGIKEHREERAEQVVTGGGTEGRGFASLGKTEKKLVKTGHWQRYLGLVHWHCFSTEFPPLAFPISPLPLQSRSTARLPLLPSPATPTPVLQLLTPVTPTPETPRAVLMCFVSSVAVVHAFRATPTPETPDCLLSPKPKPHGDSSFSHHKALGLSDNEPSLKLSIHRLIQRELVAMDIEGQGNEIHANENLNSISIITALGTLVEDDKKRSSVSIWRSVKHIKLQSHLNEEVRKARVIIRHEYSFSWIEHEGNREIHTYLNNEDLRLDFSDSLMDLMRDARFRRLLRLWLLLLAHIWRPRRVAFLLLL</sequence>
<dbReference type="EMBL" id="JAKOGI010000646">
    <property type="protein sequence ID" value="KAJ8432002.1"/>
    <property type="molecule type" value="Genomic_DNA"/>
</dbReference>
<evidence type="ECO:0000256" key="1">
    <source>
        <dbReference type="SAM" id="MobiDB-lite"/>
    </source>
</evidence>
<feature type="compositionally biased region" description="Basic and acidic residues" evidence="1">
    <location>
        <begin position="28"/>
        <end position="39"/>
    </location>
</feature>
<dbReference type="OrthoDB" id="1873329at2759"/>
<dbReference type="AlphaFoldDB" id="A0A9Q1JW93"/>
<gene>
    <name evidence="2" type="ORF">Cgig2_027005</name>
</gene>